<evidence type="ECO:0000256" key="3">
    <source>
        <dbReference type="ARBA" id="ARBA00023295"/>
    </source>
</evidence>
<evidence type="ECO:0000313" key="7">
    <source>
        <dbReference type="EMBL" id="RAL53428.1"/>
    </source>
</evidence>
<dbReference type="GO" id="GO:0000272">
    <property type="term" value="P:polysaccharide catabolic process"/>
    <property type="evidence" value="ECO:0007669"/>
    <property type="project" value="InterPro"/>
</dbReference>
<organism evidence="7 8">
    <name type="scientific">Cuscuta australis</name>
    <dbReference type="NCBI Taxonomy" id="267555"/>
    <lineage>
        <taxon>Eukaryota</taxon>
        <taxon>Viridiplantae</taxon>
        <taxon>Streptophyta</taxon>
        <taxon>Embryophyta</taxon>
        <taxon>Tracheophyta</taxon>
        <taxon>Spermatophyta</taxon>
        <taxon>Magnoliopsida</taxon>
        <taxon>eudicotyledons</taxon>
        <taxon>Gunneridae</taxon>
        <taxon>Pentapetalae</taxon>
        <taxon>asterids</taxon>
        <taxon>lamiids</taxon>
        <taxon>Solanales</taxon>
        <taxon>Convolvulaceae</taxon>
        <taxon>Cuscuteae</taxon>
        <taxon>Cuscuta</taxon>
        <taxon>Cuscuta subgen. Grammica</taxon>
        <taxon>Cuscuta sect. Cleistogrammica</taxon>
    </lineage>
</organism>
<dbReference type="SUPFAM" id="SSF50370">
    <property type="entry name" value="Ricin B-like lectins"/>
    <property type="match status" value="1"/>
</dbReference>
<accession>A0A328E9S9</accession>
<evidence type="ECO:0000256" key="5">
    <source>
        <dbReference type="SAM" id="SignalP"/>
    </source>
</evidence>
<feature type="domain" description="Glycoside hydrolase family 5" evidence="6">
    <location>
        <begin position="61"/>
        <end position="346"/>
    </location>
</feature>
<dbReference type="Gene3D" id="3.20.20.80">
    <property type="entry name" value="Glycosidases"/>
    <property type="match status" value="1"/>
</dbReference>
<protein>
    <recommendedName>
        <fullName evidence="6">Glycoside hydrolase family 5 domain-containing protein</fullName>
    </recommendedName>
</protein>
<reference evidence="7 8" key="1">
    <citation type="submission" date="2018-06" db="EMBL/GenBank/DDBJ databases">
        <title>The Genome of Cuscuta australis (Dodder) Provides Insight into the Evolution of Plant Parasitism.</title>
        <authorList>
            <person name="Liu H."/>
        </authorList>
    </citation>
    <scope>NUCLEOTIDE SEQUENCE [LARGE SCALE GENOMIC DNA]</scope>
    <source>
        <strain evidence="8">cv. Yunnan</strain>
        <tissue evidence="7">Vines</tissue>
    </source>
</reference>
<proteinExistence type="inferred from homology"/>
<dbReference type="AlphaFoldDB" id="A0A328E9S9"/>
<dbReference type="PANTHER" id="PTHR31263">
    <property type="entry name" value="CELLULASE FAMILY PROTEIN (AFU_ORTHOLOGUE AFUA_5G14560)"/>
    <property type="match status" value="1"/>
</dbReference>
<dbReference type="Proteomes" id="UP000249390">
    <property type="component" value="Unassembled WGS sequence"/>
</dbReference>
<keyword evidence="3 4" id="KW-0326">Glycosidase</keyword>
<dbReference type="GO" id="GO:0004553">
    <property type="term" value="F:hydrolase activity, hydrolyzing O-glycosyl compounds"/>
    <property type="evidence" value="ECO:0007669"/>
    <property type="project" value="InterPro"/>
</dbReference>
<evidence type="ECO:0000256" key="1">
    <source>
        <dbReference type="ARBA" id="ARBA00005641"/>
    </source>
</evidence>
<keyword evidence="8" id="KW-1185">Reference proteome</keyword>
<evidence type="ECO:0000256" key="4">
    <source>
        <dbReference type="RuleBase" id="RU361153"/>
    </source>
</evidence>
<dbReference type="InterPro" id="IPR035992">
    <property type="entry name" value="Ricin_B-like_lectins"/>
</dbReference>
<comment type="similarity">
    <text evidence="1 4">Belongs to the glycosyl hydrolase 5 (cellulase A) family.</text>
</comment>
<name>A0A328E9S9_9ASTE</name>
<dbReference type="PROSITE" id="PS50231">
    <property type="entry name" value="RICIN_B_LECTIN"/>
    <property type="match status" value="1"/>
</dbReference>
<keyword evidence="5" id="KW-0732">Signal</keyword>
<sequence length="530" mass="59419">MIPVLTATILLSFAPPSCSLPLSTSSRWIVDDQTGRRVKLACASWSGHLETMLPEGLDRRPLSEIVADITVMGFNCVRLTWATYMYTRYPNKIVQQSLSELGLRGAIAGVARNNPSLLGMSLVDARRAVVEEIGRQGVMMVLDNHVSKPMWCCNDTDGNGFFGSMYFGADEWLHGLDIVARLFHDIPMVIGISLRNELRGPLQNVDTWYQNIEKGARTINNANPNLLVIISGLSYDLDFRFLKQRPLELNDLKNKLVYEAHRYAFSEGQSKLWTVGPLNKICQSMTQEMEEKEGFLVRENTYNAPLFVSEFGINQMGDNEADNLHLPCLLSYLADLDLDWSVWALQGSYYIRDGQEAHDETYGMFNTDWTSVRNQTFLSKLKFLQKKLQDPMPSNPTYHLLYHPLSGQCAQVIVDRIYMSNCADASRCIQVADGKPIKMIDVLKCVTITGEDTPVVLSDTCTDEKNNMWTLASNSMLQLTNKGDNGLAMCLDFNPSQSSSILLARKCVGLGEGDMANPQTQWFKLIASNA</sequence>
<keyword evidence="2 4" id="KW-0378">Hydrolase</keyword>
<dbReference type="PANTHER" id="PTHR31263:SF0">
    <property type="entry name" value="CELLULASE FAMILY PROTEIN (AFU_ORTHOLOGUE AFUA_5G14560)"/>
    <property type="match status" value="1"/>
</dbReference>
<evidence type="ECO:0000313" key="8">
    <source>
        <dbReference type="Proteomes" id="UP000249390"/>
    </source>
</evidence>
<evidence type="ECO:0000259" key="6">
    <source>
        <dbReference type="Pfam" id="PF00150"/>
    </source>
</evidence>
<feature type="signal peptide" evidence="5">
    <location>
        <begin position="1"/>
        <end position="19"/>
    </location>
</feature>
<dbReference type="EMBL" id="NQVE01000027">
    <property type="protein sequence ID" value="RAL53428.1"/>
    <property type="molecule type" value="Genomic_DNA"/>
</dbReference>
<dbReference type="InterPro" id="IPR017853">
    <property type="entry name" value="GH"/>
</dbReference>
<dbReference type="SUPFAM" id="SSF51445">
    <property type="entry name" value="(Trans)glycosidases"/>
    <property type="match status" value="1"/>
</dbReference>
<evidence type="ECO:0000256" key="2">
    <source>
        <dbReference type="ARBA" id="ARBA00022801"/>
    </source>
</evidence>
<feature type="chain" id="PRO_5016401760" description="Glycoside hydrolase family 5 domain-containing protein" evidence="5">
    <location>
        <begin position="20"/>
        <end position="530"/>
    </location>
</feature>
<dbReference type="InterPro" id="IPR001547">
    <property type="entry name" value="Glyco_hydro_5"/>
</dbReference>
<dbReference type="Pfam" id="PF00150">
    <property type="entry name" value="Cellulase"/>
    <property type="match status" value="1"/>
</dbReference>
<comment type="caution">
    <text evidence="7">The sequence shown here is derived from an EMBL/GenBank/DDBJ whole genome shotgun (WGS) entry which is preliminary data.</text>
</comment>
<gene>
    <name evidence="7" type="ORF">DM860_007100</name>
</gene>